<dbReference type="InterPro" id="IPR023213">
    <property type="entry name" value="CAT-like_dom_sf"/>
</dbReference>
<dbReference type="AlphaFoldDB" id="A0AAD9ZF15"/>
<sequence>MDTMGLHSIFQGWSAVLRGQEDEVPILIGFNHDPLAGLSETKPSQPYIFAEKLLLGVSWLIFAFHYLFELFWYRKEEERVIFLPAHYLQRMRDTAMGELALQNTGDKKPFVSESDVLFAWWTRIVLRALEPAPSRTIMIRNVFDCRSILAELGHIPSAGAALITNAFFATLTFLSTRQILEEPLSFVASGIRKSLDQQRNMEQLQANVAIQKATLDNAGHPALFGDSGMLMIVCSNWCKSRLFQADFSAAVLSSGIPLSQRANQLGRSSYVNVTGTKTYATRNTGVVIGKDAADNWWLLYTLRAERWASVEQQLRSMSEKDVN</sequence>
<dbReference type="Proteomes" id="UP001276659">
    <property type="component" value="Unassembled WGS sequence"/>
</dbReference>
<name>A0AAD9ZF15_9LECA</name>
<keyword evidence="2" id="KW-1185">Reference proteome</keyword>
<dbReference type="Gene3D" id="3.30.559.10">
    <property type="entry name" value="Chloramphenicol acetyltransferase-like domain"/>
    <property type="match status" value="1"/>
</dbReference>
<gene>
    <name evidence="1" type="ORF">OEA41_002625</name>
</gene>
<reference evidence="1" key="1">
    <citation type="submission" date="2022-11" db="EMBL/GenBank/DDBJ databases">
        <title>Chromosomal genome sequence assembly and mating type (MAT) locus characterization of the leprose asexual lichenized fungus Lepraria neglecta (Nyl.) Erichsen.</title>
        <authorList>
            <person name="Allen J.L."/>
            <person name="Pfeffer B."/>
        </authorList>
    </citation>
    <scope>NUCLEOTIDE SEQUENCE</scope>
    <source>
        <strain evidence="1">Allen 5258</strain>
    </source>
</reference>
<comment type="caution">
    <text evidence="1">The sequence shown here is derived from an EMBL/GenBank/DDBJ whole genome shotgun (WGS) entry which is preliminary data.</text>
</comment>
<evidence type="ECO:0000313" key="1">
    <source>
        <dbReference type="EMBL" id="KAK3175378.1"/>
    </source>
</evidence>
<organism evidence="1 2">
    <name type="scientific">Lepraria neglecta</name>
    <dbReference type="NCBI Taxonomy" id="209136"/>
    <lineage>
        <taxon>Eukaryota</taxon>
        <taxon>Fungi</taxon>
        <taxon>Dikarya</taxon>
        <taxon>Ascomycota</taxon>
        <taxon>Pezizomycotina</taxon>
        <taxon>Lecanoromycetes</taxon>
        <taxon>OSLEUM clade</taxon>
        <taxon>Lecanoromycetidae</taxon>
        <taxon>Lecanorales</taxon>
        <taxon>Lecanorineae</taxon>
        <taxon>Stereocaulaceae</taxon>
        <taxon>Lepraria</taxon>
    </lineage>
</organism>
<protein>
    <submittedName>
        <fullName evidence="1">Uncharacterized protein</fullName>
    </submittedName>
</protein>
<evidence type="ECO:0000313" key="2">
    <source>
        <dbReference type="Proteomes" id="UP001276659"/>
    </source>
</evidence>
<proteinExistence type="predicted"/>
<accession>A0AAD9ZF15</accession>
<dbReference type="EMBL" id="JASNWA010000006">
    <property type="protein sequence ID" value="KAK3175378.1"/>
    <property type="molecule type" value="Genomic_DNA"/>
</dbReference>